<dbReference type="Pfam" id="PF12833">
    <property type="entry name" value="HTH_18"/>
    <property type="match status" value="1"/>
</dbReference>
<dbReference type="EC" id="3.2.2.21" evidence="3"/>
<dbReference type="InterPro" id="IPR003265">
    <property type="entry name" value="HhH-GPD_domain"/>
</dbReference>
<keyword evidence="6" id="KW-0479">Metal-binding</keyword>
<evidence type="ECO:0000256" key="12">
    <source>
        <dbReference type="ARBA" id="ARBA00023163"/>
    </source>
</evidence>
<dbReference type="PROSITE" id="PS00041">
    <property type="entry name" value="HTH_ARAC_FAMILY_1"/>
    <property type="match status" value="1"/>
</dbReference>
<dbReference type="Pfam" id="PF00730">
    <property type="entry name" value="HhH-GPD"/>
    <property type="match status" value="1"/>
</dbReference>
<dbReference type="STRING" id="694327.DFW101_1814"/>
<dbReference type="GO" id="GO:0032259">
    <property type="term" value="P:methylation"/>
    <property type="evidence" value="ECO:0007669"/>
    <property type="project" value="UniProtKB-KW"/>
</dbReference>
<dbReference type="SUPFAM" id="SSF55945">
    <property type="entry name" value="TATA-box binding protein-like"/>
    <property type="match status" value="1"/>
</dbReference>
<dbReference type="GO" id="GO:0008725">
    <property type="term" value="F:DNA-3-methyladenine glycosylase activity"/>
    <property type="evidence" value="ECO:0007669"/>
    <property type="project" value="TreeGrafter"/>
</dbReference>
<dbReference type="InterPro" id="IPR037046">
    <property type="entry name" value="AlkA_N_sf"/>
</dbReference>
<keyword evidence="8" id="KW-0862">Zinc</keyword>
<dbReference type="InterPro" id="IPR023170">
    <property type="entry name" value="HhH_base_excis_C"/>
</dbReference>
<dbReference type="InterPro" id="IPR004026">
    <property type="entry name" value="Ada_DNA_repair_Zn-bd"/>
</dbReference>
<keyword evidence="10" id="KW-0238">DNA-binding</keyword>
<organism evidence="15 16">
    <name type="scientific">Solidesulfovibrio carbinoliphilus subsp. oakridgensis</name>
    <dbReference type="NCBI Taxonomy" id="694327"/>
    <lineage>
        <taxon>Bacteria</taxon>
        <taxon>Pseudomonadati</taxon>
        <taxon>Thermodesulfobacteriota</taxon>
        <taxon>Desulfovibrionia</taxon>
        <taxon>Desulfovibrionales</taxon>
        <taxon>Desulfovibrionaceae</taxon>
        <taxon>Solidesulfovibrio</taxon>
    </lineage>
</organism>
<comment type="cofactor">
    <cofactor evidence="2">
        <name>Zn(2+)</name>
        <dbReference type="ChEBI" id="CHEBI:29105"/>
    </cofactor>
</comment>
<dbReference type="AlphaFoldDB" id="G7Q9Z1"/>
<dbReference type="Pfam" id="PF02805">
    <property type="entry name" value="Ada_Zn_binding"/>
    <property type="match status" value="1"/>
</dbReference>
<keyword evidence="16" id="KW-1185">Reference proteome</keyword>
<dbReference type="Gene3D" id="1.10.1670.10">
    <property type="entry name" value="Helix-hairpin-Helix base-excision DNA repair enzymes (C-terminal)"/>
    <property type="match status" value="1"/>
</dbReference>
<dbReference type="GO" id="GO:0032131">
    <property type="term" value="F:alkylated DNA binding"/>
    <property type="evidence" value="ECO:0007669"/>
    <property type="project" value="TreeGrafter"/>
</dbReference>
<protein>
    <recommendedName>
        <fullName evidence="3">DNA-3-methyladenine glycosylase II</fullName>
        <ecNumber evidence="3">3.2.2.21</ecNumber>
    </recommendedName>
</protein>
<keyword evidence="11" id="KW-0010">Activator</keyword>
<dbReference type="SMART" id="SM00478">
    <property type="entry name" value="ENDO3c"/>
    <property type="match status" value="1"/>
</dbReference>
<dbReference type="EMBL" id="CM001368">
    <property type="protein sequence ID" value="EHJ47821.1"/>
    <property type="molecule type" value="Genomic_DNA"/>
</dbReference>
<evidence type="ECO:0000256" key="10">
    <source>
        <dbReference type="ARBA" id="ARBA00023125"/>
    </source>
</evidence>
<evidence type="ECO:0000256" key="3">
    <source>
        <dbReference type="ARBA" id="ARBA00012000"/>
    </source>
</evidence>
<dbReference type="SMART" id="SM01009">
    <property type="entry name" value="AlkA_N"/>
    <property type="match status" value="1"/>
</dbReference>
<dbReference type="eggNOG" id="COG2169">
    <property type="taxonomic scope" value="Bacteria"/>
</dbReference>
<proteinExistence type="predicted"/>
<dbReference type="InterPro" id="IPR010316">
    <property type="entry name" value="AlkA_N"/>
</dbReference>
<reference evidence="16" key="1">
    <citation type="journal article" date="2015" name="Genome Announc.">
        <title>High-Quality Draft Genome Sequence of Desulfovibrio carbinoliphilus FW-101-2B, an Organic Acid-Oxidizing Sulfate-Reducing Bacterium Isolated from Uranium(VI)-Contaminated Groundwater.</title>
        <authorList>
            <person name="Ramsay B.D."/>
            <person name="Hwang C."/>
            <person name="Woo H.L."/>
            <person name="Carroll S.L."/>
            <person name="Lucas S."/>
            <person name="Han J."/>
            <person name="Lapidus A.L."/>
            <person name="Cheng J.F."/>
            <person name="Goodwin L.A."/>
            <person name="Pitluck S."/>
            <person name="Peters L."/>
            <person name="Chertkov O."/>
            <person name="Held B."/>
            <person name="Detter J.C."/>
            <person name="Han C.S."/>
            <person name="Tapia R."/>
            <person name="Land M.L."/>
            <person name="Hauser L.J."/>
            <person name="Kyrpides N.C."/>
            <person name="Ivanova N.N."/>
            <person name="Mikhailova N."/>
            <person name="Pagani I."/>
            <person name="Woyke T."/>
            <person name="Arkin A.P."/>
            <person name="Dehal P."/>
            <person name="Chivian D."/>
            <person name="Criddle C.S."/>
            <person name="Wu W."/>
            <person name="Chakraborty R."/>
            <person name="Hazen T.C."/>
            <person name="Fields M.W."/>
        </authorList>
    </citation>
    <scope>NUCLEOTIDE SEQUENCE [LARGE SCALE GENOMIC DNA]</scope>
    <source>
        <strain evidence="16">FW-101-2B</strain>
    </source>
</reference>
<evidence type="ECO:0000313" key="15">
    <source>
        <dbReference type="EMBL" id="EHJ47821.1"/>
    </source>
</evidence>
<dbReference type="InterPro" id="IPR011257">
    <property type="entry name" value="DNA_glycosylase"/>
</dbReference>
<dbReference type="OrthoDB" id="9802228at2"/>
<keyword evidence="7" id="KW-0227">DNA damage</keyword>
<dbReference type="GO" id="GO:0008270">
    <property type="term" value="F:zinc ion binding"/>
    <property type="evidence" value="ECO:0007669"/>
    <property type="project" value="InterPro"/>
</dbReference>
<dbReference type="NCBIfam" id="NF007641">
    <property type="entry name" value="PRK10308.1"/>
    <property type="match status" value="1"/>
</dbReference>
<dbReference type="InterPro" id="IPR035451">
    <property type="entry name" value="Ada-like_dom_sf"/>
</dbReference>
<dbReference type="Gene3D" id="1.10.10.60">
    <property type="entry name" value="Homeodomain-like"/>
    <property type="match status" value="1"/>
</dbReference>
<evidence type="ECO:0000313" key="16">
    <source>
        <dbReference type="Proteomes" id="UP000004662"/>
    </source>
</evidence>
<dbReference type="PROSITE" id="PS01124">
    <property type="entry name" value="HTH_ARAC_FAMILY_2"/>
    <property type="match status" value="1"/>
</dbReference>
<dbReference type="GO" id="GO:0043916">
    <property type="term" value="F:DNA-7-methylguanine glycosylase activity"/>
    <property type="evidence" value="ECO:0007669"/>
    <property type="project" value="TreeGrafter"/>
</dbReference>
<keyword evidence="5" id="KW-0808">Transferase</keyword>
<dbReference type="RefSeq" id="WP_009181211.1">
    <property type="nucleotide sequence ID" value="NZ_CM001368.1"/>
</dbReference>
<dbReference type="GO" id="GO:0032993">
    <property type="term" value="C:protein-DNA complex"/>
    <property type="evidence" value="ECO:0007669"/>
    <property type="project" value="TreeGrafter"/>
</dbReference>
<accession>G7Q9Z1</accession>
<dbReference type="SUPFAM" id="SSF46689">
    <property type="entry name" value="Homeodomain-like"/>
    <property type="match status" value="1"/>
</dbReference>
<dbReference type="HOGENOM" id="CLU_000445_72_6_7"/>
<dbReference type="SUPFAM" id="SSF57884">
    <property type="entry name" value="Ada DNA repair protein, N-terminal domain (N-Ada 10)"/>
    <property type="match status" value="1"/>
</dbReference>
<dbReference type="GO" id="GO:0005737">
    <property type="term" value="C:cytoplasm"/>
    <property type="evidence" value="ECO:0007669"/>
    <property type="project" value="TreeGrafter"/>
</dbReference>
<dbReference type="Gene3D" id="3.40.10.10">
    <property type="entry name" value="DNA Methylphosphotriester Repair Domain"/>
    <property type="match status" value="1"/>
</dbReference>
<keyword evidence="4" id="KW-0489">Methyltransferase</keyword>
<evidence type="ECO:0000256" key="11">
    <source>
        <dbReference type="ARBA" id="ARBA00023159"/>
    </source>
</evidence>
<dbReference type="Gene3D" id="1.10.340.30">
    <property type="entry name" value="Hypothetical protein, domain 2"/>
    <property type="match status" value="1"/>
</dbReference>
<dbReference type="SMART" id="SM00342">
    <property type="entry name" value="HTH_ARAC"/>
    <property type="match status" value="1"/>
</dbReference>
<evidence type="ECO:0000256" key="4">
    <source>
        <dbReference type="ARBA" id="ARBA00022603"/>
    </source>
</evidence>
<dbReference type="eggNOG" id="COG0122">
    <property type="taxonomic scope" value="Bacteria"/>
</dbReference>
<evidence type="ECO:0000256" key="7">
    <source>
        <dbReference type="ARBA" id="ARBA00022763"/>
    </source>
</evidence>
<dbReference type="PANTHER" id="PTHR43003:SF13">
    <property type="entry name" value="DNA-3-METHYLADENINE GLYCOSYLASE 2"/>
    <property type="match status" value="1"/>
</dbReference>
<dbReference type="GO" id="GO:0008168">
    <property type="term" value="F:methyltransferase activity"/>
    <property type="evidence" value="ECO:0007669"/>
    <property type="project" value="UniProtKB-KW"/>
</dbReference>
<keyword evidence="9" id="KW-0805">Transcription regulation</keyword>
<evidence type="ECO:0000256" key="8">
    <source>
        <dbReference type="ARBA" id="ARBA00022833"/>
    </source>
</evidence>
<dbReference type="Gene3D" id="3.30.310.20">
    <property type="entry name" value="DNA-3-methyladenine glycosylase AlkA, N-terminal domain"/>
    <property type="match status" value="1"/>
</dbReference>
<dbReference type="GO" id="GO:0006285">
    <property type="term" value="P:base-excision repair, AP site formation"/>
    <property type="evidence" value="ECO:0007669"/>
    <property type="project" value="TreeGrafter"/>
</dbReference>
<evidence type="ECO:0000256" key="9">
    <source>
        <dbReference type="ARBA" id="ARBA00023015"/>
    </source>
</evidence>
<evidence type="ECO:0000256" key="5">
    <source>
        <dbReference type="ARBA" id="ARBA00022679"/>
    </source>
</evidence>
<dbReference type="GO" id="GO:0006307">
    <property type="term" value="P:DNA alkylation repair"/>
    <property type="evidence" value="ECO:0007669"/>
    <property type="project" value="TreeGrafter"/>
</dbReference>
<sequence length="482" mass="50506">MKLDPAGCYRAFAARDARFDGRFFAGVTSTGIYCRPVCTARLPREENCRFFPSAAAAEGAGFRPCLLCRPEVAPGLPGTDAGRRLAFAAVRLINEGALAEGGLAGLCDRLGVTSRHLRRVFGSLLGVSPVAFAQTQRLLLAKSLLTDTAMPVTDVAYASGFASLRRFNALFRSRYGLTPTAVRQGEPGRLPAGDAPTLTLGYRPPYDWDGLLGFLCLRSIGGVEAVADGVYRRTLAISRNGVVHAGWLAVAHAPAKNAVRVTVAAGLLPVLPAVLTRVSHLFDLACDPAAIAAGLAGLADGHEGLRLPGAADGFEVAVRAILGQQVTVAGARTLARRFAAAFGEPVSTPFADLTTVFPGPARVAGLTVDAIASQGILAARARAIIGLARAMAEGGLVLSPAADVAATRAALLALPGIGAWTADYIAMRALAWPDAFPHTDFGVKKALGETDPKRVLERAAGWRPWRAYAVMHLWRSLQGETA</sequence>
<dbReference type="SUPFAM" id="SSF48150">
    <property type="entry name" value="DNA-glycosylase"/>
    <property type="match status" value="1"/>
</dbReference>
<dbReference type="Pfam" id="PF06029">
    <property type="entry name" value="AlkA_N"/>
    <property type="match status" value="1"/>
</dbReference>
<dbReference type="InterPro" id="IPR018060">
    <property type="entry name" value="HTH_AraC"/>
</dbReference>
<evidence type="ECO:0000256" key="1">
    <source>
        <dbReference type="ARBA" id="ARBA00000086"/>
    </source>
</evidence>
<comment type="catalytic activity">
    <reaction evidence="1">
        <text>Hydrolysis of alkylated DNA, releasing 3-methyladenine, 3-methylguanine, 7-methylguanine and 7-methyladenine.</text>
        <dbReference type="EC" id="3.2.2.21"/>
    </reaction>
</comment>
<name>G7Q9Z1_9BACT</name>
<dbReference type="PANTHER" id="PTHR43003">
    <property type="entry name" value="DNA-3-METHYLADENINE GLYCOSYLASE"/>
    <property type="match status" value="1"/>
</dbReference>
<dbReference type="GO" id="GO:0043565">
    <property type="term" value="F:sequence-specific DNA binding"/>
    <property type="evidence" value="ECO:0007669"/>
    <property type="project" value="InterPro"/>
</dbReference>
<evidence type="ECO:0000256" key="13">
    <source>
        <dbReference type="ARBA" id="ARBA00023204"/>
    </source>
</evidence>
<dbReference type="GO" id="GO:0003700">
    <property type="term" value="F:DNA-binding transcription factor activity"/>
    <property type="evidence" value="ECO:0007669"/>
    <property type="project" value="InterPro"/>
</dbReference>
<evidence type="ECO:0000256" key="2">
    <source>
        <dbReference type="ARBA" id="ARBA00001947"/>
    </source>
</evidence>
<feature type="domain" description="HTH araC/xylS-type" evidence="14">
    <location>
        <begin position="87"/>
        <end position="185"/>
    </location>
</feature>
<dbReference type="InterPro" id="IPR018062">
    <property type="entry name" value="HTH_AraC-typ_CS"/>
</dbReference>
<evidence type="ECO:0000256" key="6">
    <source>
        <dbReference type="ARBA" id="ARBA00022723"/>
    </source>
</evidence>
<evidence type="ECO:0000259" key="14">
    <source>
        <dbReference type="PROSITE" id="PS01124"/>
    </source>
</evidence>
<dbReference type="InterPro" id="IPR051912">
    <property type="entry name" value="Alkylbase_DNA_Glycosylase/TA"/>
</dbReference>
<dbReference type="Proteomes" id="UP000004662">
    <property type="component" value="Chromosome"/>
</dbReference>
<gene>
    <name evidence="15" type="ORF">DFW101_1814</name>
</gene>
<dbReference type="InterPro" id="IPR009057">
    <property type="entry name" value="Homeodomain-like_sf"/>
</dbReference>
<keyword evidence="12" id="KW-0804">Transcription</keyword>
<dbReference type="CDD" id="cd00056">
    <property type="entry name" value="ENDO3c"/>
    <property type="match status" value="1"/>
</dbReference>
<keyword evidence="13" id="KW-0234">DNA repair</keyword>